<evidence type="ECO:0000256" key="1">
    <source>
        <dbReference type="SAM" id="MobiDB-lite"/>
    </source>
</evidence>
<keyword evidence="3" id="KW-1185">Reference proteome</keyword>
<protein>
    <submittedName>
        <fullName evidence="2">Uncharacterized protein</fullName>
    </submittedName>
</protein>
<evidence type="ECO:0000313" key="3">
    <source>
        <dbReference type="Proteomes" id="UP000027195"/>
    </source>
</evidence>
<dbReference type="STRING" id="930990.A0A067MVM0"/>
<feature type="compositionally biased region" description="Polar residues" evidence="1">
    <location>
        <begin position="531"/>
        <end position="540"/>
    </location>
</feature>
<feature type="region of interest" description="Disordered" evidence="1">
    <location>
        <begin position="450"/>
        <end position="513"/>
    </location>
</feature>
<organism evidence="2 3">
    <name type="scientific">Botryobasidium botryosum (strain FD-172 SS1)</name>
    <dbReference type="NCBI Taxonomy" id="930990"/>
    <lineage>
        <taxon>Eukaryota</taxon>
        <taxon>Fungi</taxon>
        <taxon>Dikarya</taxon>
        <taxon>Basidiomycota</taxon>
        <taxon>Agaricomycotina</taxon>
        <taxon>Agaricomycetes</taxon>
        <taxon>Cantharellales</taxon>
        <taxon>Botryobasidiaceae</taxon>
        <taxon>Botryobasidium</taxon>
    </lineage>
</organism>
<feature type="compositionally biased region" description="Polar residues" evidence="1">
    <location>
        <begin position="498"/>
        <end position="513"/>
    </location>
</feature>
<dbReference type="AlphaFoldDB" id="A0A067MVM0"/>
<feature type="compositionally biased region" description="Gly residues" evidence="1">
    <location>
        <begin position="544"/>
        <end position="554"/>
    </location>
</feature>
<feature type="compositionally biased region" description="Polar residues" evidence="1">
    <location>
        <begin position="162"/>
        <end position="176"/>
    </location>
</feature>
<feature type="region of interest" description="Disordered" evidence="1">
    <location>
        <begin position="105"/>
        <end position="127"/>
    </location>
</feature>
<feature type="region of interest" description="Disordered" evidence="1">
    <location>
        <begin position="530"/>
        <end position="556"/>
    </location>
</feature>
<feature type="compositionally biased region" description="Low complexity" evidence="1">
    <location>
        <begin position="389"/>
        <end position="412"/>
    </location>
</feature>
<feature type="compositionally biased region" description="Polar residues" evidence="1">
    <location>
        <begin position="413"/>
        <end position="426"/>
    </location>
</feature>
<feature type="compositionally biased region" description="Polar residues" evidence="1">
    <location>
        <begin position="298"/>
        <end position="336"/>
    </location>
</feature>
<proteinExistence type="predicted"/>
<dbReference type="Proteomes" id="UP000027195">
    <property type="component" value="Unassembled WGS sequence"/>
</dbReference>
<accession>A0A067MVM0</accession>
<feature type="compositionally biased region" description="Pro residues" evidence="1">
    <location>
        <begin position="266"/>
        <end position="277"/>
    </location>
</feature>
<feature type="region of interest" description="Disordered" evidence="1">
    <location>
        <begin position="152"/>
        <end position="428"/>
    </location>
</feature>
<feature type="compositionally biased region" description="Basic residues" evidence="1">
    <location>
        <begin position="454"/>
        <end position="488"/>
    </location>
</feature>
<feature type="compositionally biased region" description="Low complexity" evidence="1">
    <location>
        <begin position="337"/>
        <end position="378"/>
    </location>
</feature>
<feature type="compositionally biased region" description="Pro residues" evidence="1">
    <location>
        <begin position="379"/>
        <end position="388"/>
    </location>
</feature>
<reference evidence="3" key="1">
    <citation type="journal article" date="2014" name="Proc. Natl. Acad. Sci. U.S.A.">
        <title>Extensive sampling of basidiomycete genomes demonstrates inadequacy of the white-rot/brown-rot paradigm for wood decay fungi.</title>
        <authorList>
            <person name="Riley R."/>
            <person name="Salamov A.A."/>
            <person name="Brown D.W."/>
            <person name="Nagy L.G."/>
            <person name="Floudas D."/>
            <person name="Held B.W."/>
            <person name="Levasseur A."/>
            <person name="Lombard V."/>
            <person name="Morin E."/>
            <person name="Otillar R."/>
            <person name="Lindquist E.A."/>
            <person name="Sun H."/>
            <person name="LaButti K.M."/>
            <person name="Schmutz J."/>
            <person name="Jabbour D."/>
            <person name="Luo H."/>
            <person name="Baker S.E."/>
            <person name="Pisabarro A.G."/>
            <person name="Walton J.D."/>
            <person name="Blanchette R.A."/>
            <person name="Henrissat B."/>
            <person name="Martin F."/>
            <person name="Cullen D."/>
            <person name="Hibbett D.S."/>
            <person name="Grigoriev I.V."/>
        </authorList>
    </citation>
    <scope>NUCLEOTIDE SEQUENCE [LARGE SCALE GENOMIC DNA]</scope>
    <source>
        <strain evidence="3">FD-172 SS1</strain>
    </source>
</reference>
<feature type="compositionally biased region" description="Low complexity" evidence="1">
    <location>
        <begin position="282"/>
        <end position="297"/>
    </location>
</feature>
<dbReference type="InParanoid" id="A0A067MVM0"/>
<name>A0A067MVM0_BOTB1</name>
<evidence type="ECO:0000313" key="2">
    <source>
        <dbReference type="EMBL" id="KDQ15616.1"/>
    </source>
</evidence>
<dbReference type="EMBL" id="KL198031">
    <property type="protein sequence ID" value="KDQ15616.1"/>
    <property type="molecule type" value="Genomic_DNA"/>
</dbReference>
<dbReference type="HOGENOM" id="CLU_415035_0_0_1"/>
<gene>
    <name evidence="2" type="ORF">BOTBODRAFT_187076</name>
</gene>
<feature type="compositionally biased region" description="Low complexity" evidence="1">
    <location>
        <begin position="202"/>
        <end position="213"/>
    </location>
</feature>
<sequence>MSTPAGPINRDPALYSSALGSLRFLIAQRRHDPSAQNNDAVRKAIWDLSAFHTDPKAQDDLARAWADWKRARTEQEREEIVWKLEAGVLGDPLERGPAYASVGGSLRSARSQTFPSAPQGGHHPARRTTGAELYSTAAPLSTNIGYGNAATTAQRRPHTAGAGTTHSQPSFNNNIGGVSGHIHTPTARPQGSNHLHTVAARPSTSHSSFSTHSLPPPAHAGGLGNPSAPYRPVTHARPPVHSAHTAPAGINTNMHPGAQPYSNAPPTSPIPPPPPLSPYAVQHPQQQQQQQQQQQHQSAGNMSISGGMVSPNQYTTSPSSYGPQAGLSASASLPYSQQAQAQHHTFQQQQQQQQQQSNQDLQMQQMQQALAQMQIQSGVPPPPPPPHQQPQQQYNANQQQLQHPQQNQSHQSLRPTAMQTPPSTFTIGGKKVSYATVFKALKEAYKVYQQVQAHSHHSHSHHSSHSSHSSHHSSHHPHSHHPHSHHSHSQQQSQSQSNNGQNQNSYGANPQSQYAAGGAIGGVSGFDLGQLLNNGNDPTNSPFGGPGDPSGGMLSGVDTSTLASSLLNGVNVITGDSTGILKNLLVGAASGLDPTGLVSGLLSGVDPSMVGGLIQAAGGFAAGGGGGGGNWGGSGGDGYGDASFAYAGFAAQADITASVNI</sequence>